<sequence>MSQSYPPPRPPISRTDLAGSIAALVLTVVGGGAAAVLGVFMMAFTDYCPAAACAAGIGGYLFAVGG</sequence>
<protein>
    <submittedName>
        <fullName evidence="2">Uncharacterized protein</fullName>
    </submittedName>
</protein>
<feature type="transmembrane region" description="Helical" evidence="1">
    <location>
        <begin position="47"/>
        <end position="65"/>
    </location>
</feature>
<dbReference type="Proteomes" id="UP000825008">
    <property type="component" value="Chromosome"/>
</dbReference>
<dbReference type="RefSeq" id="WP_047321390.1">
    <property type="nucleotide sequence ID" value="NZ_CP080997.1"/>
</dbReference>
<name>A0A9X7WES9_9MYCO</name>
<accession>A0A9X7WES9</accession>
<dbReference type="KEGG" id="mher:K3U94_18315"/>
<organism evidence="2 3">
    <name type="scientific">Mycolicibacter heraklionensis</name>
    <dbReference type="NCBI Taxonomy" id="512402"/>
    <lineage>
        <taxon>Bacteria</taxon>
        <taxon>Bacillati</taxon>
        <taxon>Actinomycetota</taxon>
        <taxon>Actinomycetes</taxon>
        <taxon>Mycobacteriales</taxon>
        <taxon>Mycobacteriaceae</taxon>
        <taxon>Mycolicibacter</taxon>
    </lineage>
</organism>
<keyword evidence="1" id="KW-0472">Membrane</keyword>
<evidence type="ECO:0000313" key="2">
    <source>
        <dbReference type="EMBL" id="QZA06913.1"/>
    </source>
</evidence>
<dbReference type="AlphaFoldDB" id="A0A9X7WES9"/>
<evidence type="ECO:0000256" key="1">
    <source>
        <dbReference type="SAM" id="Phobius"/>
    </source>
</evidence>
<dbReference type="EMBL" id="CP080997">
    <property type="protein sequence ID" value="QZA06913.1"/>
    <property type="molecule type" value="Genomic_DNA"/>
</dbReference>
<feature type="transmembrane region" description="Helical" evidence="1">
    <location>
        <begin position="20"/>
        <end position="40"/>
    </location>
</feature>
<keyword evidence="1" id="KW-0812">Transmembrane</keyword>
<proteinExistence type="predicted"/>
<keyword evidence="1" id="KW-1133">Transmembrane helix</keyword>
<evidence type="ECO:0000313" key="3">
    <source>
        <dbReference type="Proteomes" id="UP000825008"/>
    </source>
</evidence>
<reference evidence="2" key="1">
    <citation type="submission" date="2021-08" db="EMBL/GenBank/DDBJ databases">
        <title>Whole genome sequencing of non-tuberculosis mycobacteria type-strains.</title>
        <authorList>
            <person name="Igarashi Y."/>
            <person name="Osugi A."/>
            <person name="Mitarai S."/>
        </authorList>
    </citation>
    <scope>NUCLEOTIDE SEQUENCE</scope>
    <source>
        <strain evidence="2">JCM 30995</strain>
    </source>
</reference>
<gene>
    <name evidence="2" type="ORF">K3U94_18315</name>
</gene>